<reference evidence="1" key="2">
    <citation type="submission" date="2021-08" db="EMBL/GenBank/DDBJ databases">
        <authorList>
            <person name="Eriksson T."/>
        </authorList>
    </citation>
    <scope>NUCLEOTIDE SEQUENCE</scope>
    <source>
        <strain evidence="1">Stoneville</strain>
        <tissue evidence="1">Whole head</tissue>
    </source>
</reference>
<dbReference type="Proteomes" id="UP000719412">
    <property type="component" value="Unassembled WGS sequence"/>
</dbReference>
<dbReference type="EMBL" id="JABDTM020021560">
    <property type="protein sequence ID" value="KAH0816431.1"/>
    <property type="molecule type" value="Genomic_DNA"/>
</dbReference>
<gene>
    <name evidence="1" type="ORF">GEV33_006361</name>
</gene>
<evidence type="ECO:0000313" key="1">
    <source>
        <dbReference type="EMBL" id="KAH0816431.1"/>
    </source>
</evidence>
<proteinExistence type="predicted"/>
<sequence length="190" mass="20869">MLNKIRESKSLDPLPLIRTKPDVVVDGKLVEVGKRSTRSLENCDKCGEIQIIAIPEDKLINNNFPNGNVLSVPPDEHGFVEDVQVPLLNATHHPAVRRRGGSAIDDTLQNNTSKRWRSLESLPASCDPVSDVQSKKKASLKSWLVGLFNGNGLKASNTSLRKGVINDYNNLTEKETLKLPHFAVNLNGGN</sequence>
<organism evidence="1 2">
    <name type="scientific">Tenebrio molitor</name>
    <name type="common">Yellow mealworm beetle</name>
    <dbReference type="NCBI Taxonomy" id="7067"/>
    <lineage>
        <taxon>Eukaryota</taxon>
        <taxon>Metazoa</taxon>
        <taxon>Ecdysozoa</taxon>
        <taxon>Arthropoda</taxon>
        <taxon>Hexapoda</taxon>
        <taxon>Insecta</taxon>
        <taxon>Pterygota</taxon>
        <taxon>Neoptera</taxon>
        <taxon>Endopterygota</taxon>
        <taxon>Coleoptera</taxon>
        <taxon>Polyphaga</taxon>
        <taxon>Cucujiformia</taxon>
        <taxon>Tenebrionidae</taxon>
        <taxon>Tenebrio</taxon>
    </lineage>
</organism>
<accession>A0A8J6HLZ6</accession>
<name>A0A8J6HLZ6_TENMO</name>
<dbReference type="AlphaFoldDB" id="A0A8J6HLZ6"/>
<evidence type="ECO:0000313" key="2">
    <source>
        <dbReference type="Proteomes" id="UP000719412"/>
    </source>
</evidence>
<protein>
    <submittedName>
        <fullName evidence="1">Uncharacterized protein</fullName>
    </submittedName>
</protein>
<keyword evidence="2" id="KW-1185">Reference proteome</keyword>
<reference evidence="1" key="1">
    <citation type="journal article" date="2020" name="J Insects Food Feed">
        <title>The yellow mealworm (Tenebrio molitor) genome: a resource for the emerging insects as food and feed industry.</title>
        <authorList>
            <person name="Eriksson T."/>
            <person name="Andere A."/>
            <person name="Kelstrup H."/>
            <person name="Emery V."/>
            <person name="Picard C."/>
        </authorList>
    </citation>
    <scope>NUCLEOTIDE SEQUENCE</scope>
    <source>
        <strain evidence="1">Stoneville</strain>
        <tissue evidence="1">Whole head</tissue>
    </source>
</reference>
<comment type="caution">
    <text evidence="1">The sequence shown here is derived from an EMBL/GenBank/DDBJ whole genome shotgun (WGS) entry which is preliminary data.</text>
</comment>